<dbReference type="EMBL" id="JACIJR010000004">
    <property type="protein sequence ID" value="MBB5729467.1"/>
    <property type="molecule type" value="Genomic_DNA"/>
</dbReference>
<feature type="transmembrane region" description="Helical" evidence="1">
    <location>
        <begin position="17"/>
        <end position="34"/>
    </location>
</feature>
<proteinExistence type="predicted"/>
<reference evidence="2 3" key="1">
    <citation type="submission" date="2020-08" db="EMBL/GenBank/DDBJ databases">
        <title>Genomic Encyclopedia of Type Strains, Phase IV (KMG-IV): sequencing the most valuable type-strain genomes for metagenomic binning, comparative biology and taxonomic classification.</title>
        <authorList>
            <person name="Goeker M."/>
        </authorList>
    </citation>
    <scope>NUCLEOTIDE SEQUENCE [LARGE SCALE GENOMIC DNA]</scope>
    <source>
        <strain evidence="2 3">DSM 103336</strain>
    </source>
</reference>
<keyword evidence="3" id="KW-1185">Reference proteome</keyword>
<dbReference type="Proteomes" id="UP000546701">
    <property type="component" value="Unassembled WGS sequence"/>
</dbReference>
<sequence length="75" mass="8052">MAGENEMQSGRRPAPRTVMYWMMALVPFLVSGFVRQVPAMAGRDAAFWQGIVVGLALLVGVAGLVLMVRTTRGAS</sequence>
<keyword evidence="1" id="KW-0812">Transmembrane</keyword>
<dbReference type="AlphaFoldDB" id="A0A7W9F1G5"/>
<keyword evidence="1" id="KW-1133">Transmembrane helix</keyword>
<dbReference type="RefSeq" id="WP_157175605.1">
    <property type="nucleotide sequence ID" value="NZ_BMJP01000001.1"/>
</dbReference>
<keyword evidence="1" id="KW-0472">Membrane</keyword>
<accession>A0A7W9F1G5</accession>
<protein>
    <submittedName>
        <fullName evidence="2">Uncharacterized protein</fullName>
    </submittedName>
</protein>
<evidence type="ECO:0000313" key="3">
    <source>
        <dbReference type="Proteomes" id="UP000546701"/>
    </source>
</evidence>
<feature type="transmembrane region" description="Helical" evidence="1">
    <location>
        <begin position="46"/>
        <end position="68"/>
    </location>
</feature>
<evidence type="ECO:0000313" key="2">
    <source>
        <dbReference type="EMBL" id="MBB5729467.1"/>
    </source>
</evidence>
<comment type="caution">
    <text evidence="2">The sequence shown here is derived from an EMBL/GenBank/DDBJ whole genome shotgun (WGS) entry which is preliminary data.</text>
</comment>
<organism evidence="2 3">
    <name type="scientific">Sphingomonas prati</name>
    <dbReference type="NCBI Taxonomy" id="1843237"/>
    <lineage>
        <taxon>Bacteria</taxon>
        <taxon>Pseudomonadati</taxon>
        <taxon>Pseudomonadota</taxon>
        <taxon>Alphaproteobacteria</taxon>
        <taxon>Sphingomonadales</taxon>
        <taxon>Sphingomonadaceae</taxon>
        <taxon>Sphingomonas</taxon>
    </lineage>
</organism>
<gene>
    <name evidence="2" type="ORF">FHS99_001952</name>
</gene>
<evidence type="ECO:0000256" key="1">
    <source>
        <dbReference type="SAM" id="Phobius"/>
    </source>
</evidence>
<name>A0A7W9F1G5_9SPHN</name>